<reference evidence="3 4" key="1">
    <citation type="journal article" date="2011" name="Science">
        <title>The Selaginella genome identifies genetic changes associated with the evolution of vascular plants.</title>
        <authorList>
            <person name="Banks J.A."/>
            <person name="Nishiyama T."/>
            <person name="Hasebe M."/>
            <person name="Bowman J.L."/>
            <person name="Gribskov M."/>
            <person name="dePamphilis C."/>
            <person name="Albert V.A."/>
            <person name="Aono N."/>
            <person name="Aoyama T."/>
            <person name="Ambrose B.A."/>
            <person name="Ashton N.W."/>
            <person name="Axtell M.J."/>
            <person name="Barker E."/>
            <person name="Barker M.S."/>
            <person name="Bennetzen J.L."/>
            <person name="Bonawitz N.D."/>
            <person name="Chapple C."/>
            <person name="Cheng C."/>
            <person name="Correa L.G."/>
            <person name="Dacre M."/>
            <person name="DeBarry J."/>
            <person name="Dreyer I."/>
            <person name="Elias M."/>
            <person name="Engstrom E.M."/>
            <person name="Estelle M."/>
            <person name="Feng L."/>
            <person name="Finet C."/>
            <person name="Floyd S.K."/>
            <person name="Frommer W.B."/>
            <person name="Fujita T."/>
            <person name="Gramzow L."/>
            <person name="Gutensohn M."/>
            <person name="Harholt J."/>
            <person name="Hattori M."/>
            <person name="Heyl A."/>
            <person name="Hirai T."/>
            <person name="Hiwatashi Y."/>
            <person name="Ishikawa M."/>
            <person name="Iwata M."/>
            <person name="Karol K.G."/>
            <person name="Koehler B."/>
            <person name="Kolukisaoglu U."/>
            <person name="Kubo M."/>
            <person name="Kurata T."/>
            <person name="Lalonde S."/>
            <person name="Li K."/>
            <person name="Li Y."/>
            <person name="Litt A."/>
            <person name="Lyons E."/>
            <person name="Manning G."/>
            <person name="Maruyama T."/>
            <person name="Michael T.P."/>
            <person name="Mikami K."/>
            <person name="Miyazaki S."/>
            <person name="Morinaga S."/>
            <person name="Murata T."/>
            <person name="Mueller-Roeber B."/>
            <person name="Nelson D.R."/>
            <person name="Obara M."/>
            <person name="Oguri Y."/>
            <person name="Olmstead R.G."/>
            <person name="Onodera N."/>
            <person name="Petersen B.L."/>
            <person name="Pils B."/>
            <person name="Prigge M."/>
            <person name="Rensing S.A."/>
            <person name="Riano-Pachon D.M."/>
            <person name="Roberts A.W."/>
            <person name="Sato Y."/>
            <person name="Scheller H.V."/>
            <person name="Schulz B."/>
            <person name="Schulz C."/>
            <person name="Shakirov E.V."/>
            <person name="Shibagaki N."/>
            <person name="Shinohara N."/>
            <person name="Shippen D.E."/>
            <person name="Soerensen I."/>
            <person name="Sotooka R."/>
            <person name="Sugimoto N."/>
            <person name="Sugita M."/>
            <person name="Sumikawa N."/>
            <person name="Tanurdzic M."/>
            <person name="Theissen G."/>
            <person name="Ulvskov P."/>
            <person name="Wakazuki S."/>
            <person name="Weng J.K."/>
            <person name="Willats W.W."/>
            <person name="Wipf D."/>
            <person name="Wolf P.G."/>
            <person name="Yang L."/>
            <person name="Zimmer A.D."/>
            <person name="Zhu Q."/>
            <person name="Mitros T."/>
            <person name="Hellsten U."/>
            <person name="Loque D."/>
            <person name="Otillar R."/>
            <person name="Salamov A."/>
            <person name="Schmutz J."/>
            <person name="Shapiro H."/>
            <person name="Lindquist E."/>
            <person name="Lucas S."/>
            <person name="Rokhsar D."/>
            <person name="Grigoriev I.V."/>
        </authorList>
    </citation>
    <scope>NUCLEOTIDE SEQUENCE [LARGE SCALE GENOMIC DNA]</scope>
</reference>
<dbReference type="PANTHER" id="PTHR46525:SF2">
    <property type="entry name" value="EMB|CAB72159.1"/>
    <property type="match status" value="1"/>
</dbReference>
<dbReference type="PANTHER" id="PTHR46525">
    <property type="entry name" value="EMB|CAB72159.1"/>
    <property type="match status" value="1"/>
</dbReference>
<feature type="region of interest" description="Disordered" evidence="2">
    <location>
        <begin position="180"/>
        <end position="200"/>
    </location>
</feature>
<dbReference type="EMBL" id="GL377568">
    <property type="protein sequence ID" value="EFJ35358.1"/>
    <property type="molecule type" value="Genomic_DNA"/>
</dbReference>
<evidence type="ECO:0000256" key="1">
    <source>
        <dbReference type="ARBA" id="ARBA00034773"/>
    </source>
</evidence>
<feature type="region of interest" description="Disordered" evidence="2">
    <location>
        <begin position="118"/>
        <end position="137"/>
    </location>
</feature>
<accession>D8QX71</accession>
<sequence>MARVGRADALAAQREGISSLSSVIRDHRMAMGSTSRRDRLLGVNSSLDFNGSSSEASEFKEEDVWGIVPAAVERSKSSLSLEDVVSDHHSTSSLVGSSGKRGLALDYSSGALGLSSIARSSSTASSGGGGGRVTSASRMIPQRVAGSGVGGGGGGKAAIQHQSAPVNVLDWSRILGSKNKDRSSGNFGEDGTAGGVVDDLEDDEDENFSVEKLPPHELVARSQTTTFSVFEGAGRTLKGRDLSRVRNAVLKQTGFL</sequence>
<comment type="similarity">
    <text evidence="1">Belongs to the senescence regulator S40 family.</text>
</comment>
<evidence type="ECO:0000313" key="4">
    <source>
        <dbReference type="Proteomes" id="UP000001514"/>
    </source>
</evidence>
<dbReference type="InParanoid" id="D8QX71"/>
<protein>
    <recommendedName>
        <fullName evidence="5">Senescence domain-containing protein</fullName>
    </recommendedName>
</protein>
<proteinExistence type="inferred from homology"/>
<dbReference type="OrthoDB" id="1927868at2759"/>
<dbReference type="OMA" id="HEYIARE"/>
<dbReference type="Pfam" id="PF04520">
    <property type="entry name" value="Senescence_reg"/>
    <property type="match status" value="1"/>
</dbReference>
<evidence type="ECO:0000256" key="2">
    <source>
        <dbReference type="SAM" id="MobiDB-lite"/>
    </source>
</evidence>
<dbReference type="AlphaFoldDB" id="D8QX71"/>
<dbReference type="Proteomes" id="UP000001514">
    <property type="component" value="Unassembled WGS sequence"/>
</dbReference>
<organism evidence="4">
    <name type="scientific">Selaginella moellendorffii</name>
    <name type="common">Spikemoss</name>
    <dbReference type="NCBI Taxonomy" id="88036"/>
    <lineage>
        <taxon>Eukaryota</taxon>
        <taxon>Viridiplantae</taxon>
        <taxon>Streptophyta</taxon>
        <taxon>Embryophyta</taxon>
        <taxon>Tracheophyta</taxon>
        <taxon>Lycopodiopsida</taxon>
        <taxon>Selaginellales</taxon>
        <taxon>Selaginellaceae</taxon>
        <taxon>Selaginella</taxon>
    </lineage>
</organism>
<gene>
    <name evidence="3" type="ORF">SELMODRAFT_405391</name>
</gene>
<keyword evidence="4" id="KW-1185">Reference proteome</keyword>
<dbReference type="FunCoup" id="D8QX71">
    <property type="interactions" value="697"/>
</dbReference>
<dbReference type="Gramene" id="EFJ35358">
    <property type="protein sequence ID" value="EFJ35358"/>
    <property type="gene ID" value="SELMODRAFT_405391"/>
</dbReference>
<name>D8QX71_SELML</name>
<dbReference type="KEGG" id="smo:SELMODRAFT_405391"/>
<dbReference type="HOGENOM" id="CLU_088831_0_0_1"/>
<dbReference type="eggNOG" id="ENOG502S1FQ">
    <property type="taxonomic scope" value="Eukaryota"/>
</dbReference>
<evidence type="ECO:0000313" key="3">
    <source>
        <dbReference type="EMBL" id="EFJ35358.1"/>
    </source>
</evidence>
<dbReference type="InterPro" id="IPR007608">
    <property type="entry name" value="Senescence_reg_S40"/>
</dbReference>
<dbReference type="GO" id="GO:0010150">
    <property type="term" value="P:leaf senescence"/>
    <property type="evidence" value="ECO:0007669"/>
    <property type="project" value="UniProtKB-ARBA"/>
</dbReference>
<evidence type="ECO:0008006" key="5">
    <source>
        <dbReference type="Google" id="ProtNLM"/>
    </source>
</evidence>